<dbReference type="Gene3D" id="3.60.40.10">
    <property type="entry name" value="PPM-type phosphatase domain"/>
    <property type="match status" value="1"/>
</dbReference>
<organism evidence="2 3">
    <name type="scientific">Morella rubra</name>
    <name type="common">Chinese bayberry</name>
    <dbReference type="NCBI Taxonomy" id="262757"/>
    <lineage>
        <taxon>Eukaryota</taxon>
        <taxon>Viridiplantae</taxon>
        <taxon>Streptophyta</taxon>
        <taxon>Embryophyta</taxon>
        <taxon>Tracheophyta</taxon>
        <taxon>Spermatophyta</taxon>
        <taxon>Magnoliopsida</taxon>
        <taxon>eudicotyledons</taxon>
        <taxon>Gunneridae</taxon>
        <taxon>Pentapetalae</taxon>
        <taxon>rosids</taxon>
        <taxon>fabids</taxon>
        <taxon>Fagales</taxon>
        <taxon>Myricaceae</taxon>
        <taxon>Morella</taxon>
    </lineage>
</organism>
<name>A0A6A1WDY5_9ROSI</name>
<accession>A0A6A1WDY5</accession>
<dbReference type="EMBL" id="RXIC02000020">
    <property type="protein sequence ID" value="KAB1223512.1"/>
    <property type="molecule type" value="Genomic_DNA"/>
</dbReference>
<reference evidence="2 3" key="1">
    <citation type="journal article" date="2019" name="Plant Biotechnol. J.">
        <title>The red bayberry genome and genetic basis of sex determination.</title>
        <authorList>
            <person name="Jia H.M."/>
            <person name="Jia H.J."/>
            <person name="Cai Q.L."/>
            <person name="Wang Y."/>
            <person name="Zhao H.B."/>
            <person name="Yang W.F."/>
            <person name="Wang G.Y."/>
            <person name="Li Y.H."/>
            <person name="Zhan D.L."/>
            <person name="Shen Y.T."/>
            <person name="Niu Q.F."/>
            <person name="Chang L."/>
            <person name="Qiu J."/>
            <person name="Zhao L."/>
            <person name="Xie H.B."/>
            <person name="Fu W.Y."/>
            <person name="Jin J."/>
            <person name="Li X.W."/>
            <person name="Jiao Y."/>
            <person name="Zhou C.C."/>
            <person name="Tu T."/>
            <person name="Chai C.Y."/>
            <person name="Gao J.L."/>
            <person name="Fan L.J."/>
            <person name="van de Weg E."/>
            <person name="Wang J.Y."/>
            <person name="Gao Z.S."/>
        </authorList>
    </citation>
    <scope>NUCLEOTIDE SEQUENCE [LARGE SCALE GENOMIC DNA]</scope>
    <source>
        <tissue evidence="2">Leaves</tissue>
    </source>
</reference>
<feature type="domain" description="DUF4216" evidence="1">
    <location>
        <begin position="4"/>
        <end position="45"/>
    </location>
</feature>
<dbReference type="SUPFAM" id="SSF81606">
    <property type="entry name" value="PP2C-like"/>
    <property type="match status" value="1"/>
</dbReference>
<comment type="caution">
    <text evidence="2">The sequence shown here is derived from an EMBL/GenBank/DDBJ whole genome shotgun (WGS) entry which is preliminary data.</text>
</comment>
<keyword evidence="3" id="KW-1185">Reference proteome</keyword>
<gene>
    <name evidence="2" type="ORF">CJ030_MR2G016880</name>
</gene>
<evidence type="ECO:0000259" key="1">
    <source>
        <dbReference type="Pfam" id="PF13952"/>
    </source>
</evidence>
<dbReference type="Pfam" id="PF13952">
    <property type="entry name" value="DUF4216"/>
    <property type="match status" value="1"/>
</dbReference>
<dbReference type="OrthoDB" id="998252at2759"/>
<dbReference type="InterPro" id="IPR036457">
    <property type="entry name" value="PPM-type-like_dom_sf"/>
</dbReference>
<evidence type="ECO:0000313" key="2">
    <source>
        <dbReference type="EMBL" id="KAB1223512.1"/>
    </source>
</evidence>
<dbReference type="AlphaFoldDB" id="A0A6A1WDY5"/>
<evidence type="ECO:0000313" key="3">
    <source>
        <dbReference type="Proteomes" id="UP000516437"/>
    </source>
</evidence>
<protein>
    <submittedName>
        <fullName evidence="2">Protein phosphatase 2C 29</fullName>
    </submittedName>
</protein>
<dbReference type="InterPro" id="IPR025312">
    <property type="entry name" value="DUF4216"/>
</dbReference>
<dbReference type="Proteomes" id="UP000516437">
    <property type="component" value="Chromosome 2"/>
</dbReference>
<sequence length="396" mass="44597">MRGKSKGIQIDDHFTTIDTSCTWYHDDQFTMAIQARQVYYLKDPKIYTSDGDDNIRNAPRSSVYQEPDIANNIPIVDEPSLVEVEELIRNDIPLELVEGIEIDSATIAPAPEEEYDSMLDPDNEYELGQFSESSQSAASDSNGICKAFYRNLSEKKQPWLVPVLNIVGRREGSTNEDDSLEVKNETGHVQWALGKAGEDRVHVVVSEDQGWLFVGIHDGFNGPDAPEFLMGNLYRAVYNELQGLFWEIEEEAEEGSNIINQDINNSSSTNVDLDNSYEKPLNVALVSNPSMENSGGEIENRIGGNRNDLNLESDPISVDRGSAKHVTFQSDGTEVRRRRLWEFLAEDDALSVSNAGFAVSRRWLLLSKLKQGLSKHKEGHGRKLFTWKYGEMFPRV</sequence>
<proteinExistence type="predicted"/>